<sequence length="324" mass="34927">MSWAALGQSLGAPKQRDRPRGIGAAAVRRHGLSIVALLRIPYGDLCYLLRMAYEEEWWGHSSAGITARNLRKRYGDHAALDGFSLQVRPGTVCGLLGPNGAGKTTAVRILATLLRPDDGQASVAGWDVVRQPRQVRYRIGLVGQNASVDEVLTGRQNLELFGRLGHLTARVARTRAGELLERFGLAEAADRSAAQYSGGMRRRLDLATSLVLAPAVLFLDEPTTGLDPAARIDVWAHIRALVGTGTTVLLTTQYLDEADQLADQIAVMDAGQIVAEGTPDELKARVGPDRVETVTRKPTLDEVFLHLTGHAPTTPHQAAGEATR</sequence>
<dbReference type="InterPro" id="IPR003439">
    <property type="entry name" value="ABC_transporter-like_ATP-bd"/>
</dbReference>
<keyword evidence="2" id="KW-0813">Transport</keyword>
<name>A0A8J3C0T2_9ACTN</name>
<comment type="subcellular location">
    <subcellularLocation>
        <location evidence="1">Cell membrane</location>
        <topology evidence="1">Peripheral membrane protein</topology>
        <orientation evidence="1">Cytoplasmic side</orientation>
    </subcellularLocation>
</comment>
<dbReference type="InterPro" id="IPR050763">
    <property type="entry name" value="ABC_transporter_ATP-binding"/>
</dbReference>
<dbReference type="PANTHER" id="PTHR42711:SF19">
    <property type="entry name" value="DOXORUBICIN RESISTANCE ATP-BINDING PROTEIN DRRA"/>
    <property type="match status" value="1"/>
</dbReference>
<evidence type="ECO:0000256" key="4">
    <source>
        <dbReference type="ARBA" id="ARBA00022741"/>
    </source>
</evidence>
<evidence type="ECO:0000256" key="9">
    <source>
        <dbReference type="ARBA" id="ARBA00049985"/>
    </source>
</evidence>
<reference evidence="11" key="1">
    <citation type="journal article" date="2014" name="Int. J. Syst. Evol. Microbiol.">
        <title>Complete genome sequence of Corynebacterium casei LMG S-19264T (=DSM 44701T), isolated from a smear-ripened cheese.</title>
        <authorList>
            <consortium name="US DOE Joint Genome Institute (JGI-PGF)"/>
            <person name="Walter F."/>
            <person name="Albersmeier A."/>
            <person name="Kalinowski J."/>
            <person name="Ruckert C."/>
        </authorList>
    </citation>
    <scope>NUCLEOTIDE SEQUENCE</scope>
    <source>
        <strain evidence="11">CGMCC 4.7299</strain>
    </source>
</reference>
<dbReference type="PROSITE" id="PS50893">
    <property type="entry name" value="ABC_TRANSPORTER_2"/>
    <property type="match status" value="1"/>
</dbReference>
<dbReference type="PROSITE" id="PS00211">
    <property type="entry name" value="ABC_TRANSPORTER_1"/>
    <property type="match status" value="1"/>
</dbReference>
<evidence type="ECO:0000313" key="12">
    <source>
        <dbReference type="Proteomes" id="UP000656042"/>
    </source>
</evidence>
<evidence type="ECO:0000259" key="10">
    <source>
        <dbReference type="PROSITE" id="PS50893"/>
    </source>
</evidence>
<dbReference type="AlphaFoldDB" id="A0A8J3C0T2"/>
<dbReference type="GO" id="GO:0005886">
    <property type="term" value="C:plasma membrane"/>
    <property type="evidence" value="ECO:0007669"/>
    <property type="project" value="UniProtKB-SubCell"/>
</dbReference>
<dbReference type="FunFam" id="3.40.50.300:FF:000589">
    <property type="entry name" value="ABC transporter, ATP-binding subunit"/>
    <property type="match status" value="1"/>
</dbReference>
<keyword evidence="4" id="KW-0547">Nucleotide-binding</keyword>
<dbReference type="NCBIfam" id="TIGR01188">
    <property type="entry name" value="drrA"/>
    <property type="match status" value="1"/>
</dbReference>
<dbReference type="InterPro" id="IPR027417">
    <property type="entry name" value="P-loop_NTPase"/>
</dbReference>
<comment type="caution">
    <text evidence="11">The sequence shown here is derived from an EMBL/GenBank/DDBJ whole genome shotgun (WGS) entry which is preliminary data.</text>
</comment>
<dbReference type="GO" id="GO:0005524">
    <property type="term" value="F:ATP binding"/>
    <property type="evidence" value="ECO:0007669"/>
    <property type="project" value="UniProtKB-KW"/>
</dbReference>
<evidence type="ECO:0000256" key="5">
    <source>
        <dbReference type="ARBA" id="ARBA00022840"/>
    </source>
</evidence>
<dbReference type="GO" id="GO:0043215">
    <property type="term" value="P:daunorubicin transport"/>
    <property type="evidence" value="ECO:0007669"/>
    <property type="project" value="InterPro"/>
</dbReference>
<evidence type="ECO:0000256" key="6">
    <source>
        <dbReference type="ARBA" id="ARBA00022967"/>
    </source>
</evidence>
<feature type="domain" description="ABC transporter" evidence="10">
    <location>
        <begin position="65"/>
        <end position="295"/>
    </location>
</feature>
<evidence type="ECO:0000256" key="1">
    <source>
        <dbReference type="ARBA" id="ARBA00004413"/>
    </source>
</evidence>
<keyword evidence="5" id="KW-0067">ATP-binding</keyword>
<dbReference type="Proteomes" id="UP000656042">
    <property type="component" value="Unassembled WGS sequence"/>
</dbReference>
<protein>
    <recommendedName>
        <fullName evidence="10">ABC transporter domain-containing protein</fullName>
    </recommendedName>
</protein>
<dbReference type="InterPro" id="IPR003593">
    <property type="entry name" value="AAA+_ATPase"/>
</dbReference>
<dbReference type="InterPro" id="IPR005894">
    <property type="entry name" value="DrrA"/>
</dbReference>
<evidence type="ECO:0000256" key="8">
    <source>
        <dbReference type="ARBA" id="ARBA00023251"/>
    </source>
</evidence>
<keyword evidence="12" id="KW-1185">Reference proteome</keyword>
<dbReference type="Pfam" id="PF00005">
    <property type="entry name" value="ABC_tran"/>
    <property type="match status" value="1"/>
</dbReference>
<dbReference type="PANTHER" id="PTHR42711">
    <property type="entry name" value="ABC TRANSPORTER ATP-BINDING PROTEIN"/>
    <property type="match status" value="1"/>
</dbReference>
<evidence type="ECO:0000256" key="3">
    <source>
        <dbReference type="ARBA" id="ARBA00022475"/>
    </source>
</evidence>
<dbReference type="EMBL" id="BMMX01000011">
    <property type="protein sequence ID" value="GGK94235.1"/>
    <property type="molecule type" value="Genomic_DNA"/>
</dbReference>
<keyword evidence="7" id="KW-0472">Membrane</keyword>
<reference evidence="11" key="2">
    <citation type="submission" date="2020-09" db="EMBL/GenBank/DDBJ databases">
        <authorList>
            <person name="Sun Q."/>
            <person name="Zhou Y."/>
        </authorList>
    </citation>
    <scope>NUCLEOTIDE SEQUENCE</scope>
    <source>
        <strain evidence="11">CGMCC 4.7299</strain>
    </source>
</reference>
<keyword evidence="8" id="KW-0046">Antibiotic resistance</keyword>
<evidence type="ECO:0000313" key="11">
    <source>
        <dbReference type="EMBL" id="GGK94235.1"/>
    </source>
</evidence>
<keyword evidence="6" id="KW-1278">Translocase</keyword>
<evidence type="ECO:0000256" key="2">
    <source>
        <dbReference type="ARBA" id="ARBA00022448"/>
    </source>
</evidence>
<comment type="similarity">
    <text evidence="9">Belongs to the ABC transporter superfamily. Drug exporter-1 (DrugE1) (TC 3.A.1.105) family.</text>
</comment>
<dbReference type="GO" id="GO:0046677">
    <property type="term" value="P:response to antibiotic"/>
    <property type="evidence" value="ECO:0007669"/>
    <property type="project" value="UniProtKB-KW"/>
</dbReference>
<dbReference type="InterPro" id="IPR017871">
    <property type="entry name" value="ABC_transporter-like_CS"/>
</dbReference>
<organism evidence="11 12">
    <name type="scientific">Mangrovihabitans endophyticus</name>
    <dbReference type="NCBI Taxonomy" id="1751298"/>
    <lineage>
        <taxon>Bacteria</taxon>
        <taxon>Bacillati</taxon>
        <taxon>Actinomycetota</taxon>
        <taxon>Actinomycetes</taxon>
        <taxon>Micromonosporales</taxon>
        <taxon>Micromonosporaceae</taxon>
        <taxon>Mangrovihabitans</taxon>
    </lineage>
</organism>
<proteinExistence type="inferred from homology"/>
<dbReference type="GO" id="GO:0016887">
    <property type="term" value="F:ATP hydrolysis activity"/>
    <property type="evidence" value="ECO:0007669"/>
    <property type="project" value="InterPro"/>
</dbReference>
<dbReference type="GO" id="GO:1900753">
    <property type="term" value="P:doxorubicin transport"/>
    <property type="evidence" value="ECO:0007669"/>
    <property type="project" value="InterPro"/>
</dbReference>
<evidence type="ECO:0000256" key="7">
    <source>
        <dbReference type="ARBA" id="ARBA00023136"/>
    </source>
</evidence>
<accession>A0A8J3C0T2</accession>
<dbReference type="SMART" id="SM00382">
    <property type="entry name" value="AAA"/>
    <property type="match status" value="1"/>
</dbReference>
<dbReference type="Gene3D" id="3.40.50.300">
    <property type="entry name" value="P-loop containing nucleotide triphosphate hydrolases"/>
    <property type="match status" value="1"/>
</dbReference>
<keyword evidence="3" id="KW-1003">Cell membrane</keyword>
<gene>
    <name evidence="11" type="ORF">GCM10012284_30430</name>
</gene>
<dbReference type="SUPFAM" id="SSF52540">
    <property type="entry name" value="P-loop containing nucleoside triphosphate hydrolases"/>
    <property type="match status" value="1"/>
</dbReference>